<evidence type="ECO:0000313" key="1">
    <source>
        <dbReference type="EMBL" id="RCW97037.1"/>
    </source>
</evidence>
<proteinExistence type="predicted"/>
<dbReference type="EMBL" id="QPJQ01000032">
    <property type="protein sequence ID" value="RCW97037.1"/>
    <property type="molecule type" value="Genomic_DNA"/>
</dbReference>
<dbReference type="RefSeq" id="WP_114413069.1">
    <property type="nucleotide sequence ID" value="NZ_QPJQ01000032.1"/>
</dbReference>
<evidence type="ECO:0000313" key="2">
    <source>
        <dbReference type="Proteomes" id="UP000253506"/>
    </source>
</evidence>
<dbReference type="AlphaFoldDB" id="A0A368ZNT3"/>
<dbReference type="OrthoDB" id="7057746at2"/>
<gene>
    <name evidence="1" type="ORF">DFP77_13229</name>
</gene>
<name>A0A368ZNT3_9GAMM</name>
<reference evidence="1 2" key="1">
    <citation type="submission" date="2018-07" db="EMBL/GenBank/DDBJ databases">
        <title>Genomic Encyclopedia of Type Strains, Phase III (KMG-III): the genomes of soil and plant-associated and newly described type strains.</title>
        <authorList>
            <person name="Whitman W."/>
        </authorList>
    </citation>
    <scope>NUCLEOTIDE SEQUENCE [LARGE SCALE GENOMIC DNA]</scope>
    <source>
        <strain evidence="1 2">CECT 7731</strain>
    </source>
</reference>
<sequence>MSLPPYNSSVYWKEYEIDTPTFDLAPVEKPDMSPFLFHMTGKNQILSILSDEEIGEGNGFLKACIPESNEGKYNASVVCFTESPTFALDFFRYRSFRRWSDNQMFGIGFSKSALVKAGVRPCVYADDELKTNIINLKYYVENLEIENENFAKCLQTLSDRLYPLTTPLLENFASQGFMWEREWRLCPTEKPEGLSFPFESIRIICCPASEENEIKEILGDHSRNINFVRSWKEYNEVVDYLTKRKSDLYIPDSVTAPHEQERLEDLKEQLNKHKSLFNKLSGYREVIERFENPSESLDVSIKEIEDSIAQIDQSIRKIESSARKI</sequence>
<protein>
    <submittedName>
        <fullName evidence="1">Abortive phage resistance protein AbiGi (Putative antitoxin)</fullName>
    </submittedName>
</protein>
<accession>A0A368ZNT3</accession>
<comment type="caution">
    <text evidence="1">The sequence shown here is derived from an EMBL/GenBank/DDBJ whole genome shotgun (WGS) entry which is preliminary data.</text>
</comment>
<organism evidence="1 2">
    <name type="scientific">Marinomonas foliarum</name>
    <dbReference type="NCBI Taxonomy" id="491950"/>
    <lineage>
        <taxon>Bacteria</taxon>
        <taxon>Pseudomonadati</taxon>
        <taxon>Pseudomonadota</taxon>
        <taxon>Gammaproteobacteria</taxon>
        <taxon>Oceanospirillales</taxon>
        <taxon>Oceanospirillaceae</taxon>
        <taxon>Marinomonas</taxon>
    </lineage>
</organism>
<dbReference type="Proteomes" id="UP000253506">
    <property type="component" value="Unassembled WGS sequence"/>
</dbReference>